<evidence type="ECO:0000256" key="12">
    <source>
        <dbReference type="ARBA" id="ARBA00023136"/>
    </source>
</evidence>
<organism evidence="15 16">
    <name type="scientific">Mycena venus</name>
    <dbReference type="NCBI Taxonomy" id="2733690"/>
    <lineage>
        <taxon>Eukaryota</taxon>
        <taxon>Fungi</taxon>
        <taxon>Dikarya</taxon>
        <taxon>Basidiomycota</taxon>
        <taxon>Agaricomycotina</taxon>
        <taxon>Agaricomycetes</taxon>
        <taxon>Agaricomycetidae</taxon>
        <taxon>Agaricales</taxon>
        <taxon>Marasmiineae</taxon>
        <taxon>Mycenaceae</taxon>
        <taxon>Mycena</taxon>
    </lineage>
</organism>
<sequence length="587" mass="66260">MLLRLVISAAGAVIGVQLLKSIYRHFHWHLFSPFRYMPGPPNPSWLRGNFWACHCSFHLHPISGDSERPCPQFAQTQEWQAQYGPTFRFHNLLSATTLYTIDTVALHRIVNNGDIYQKAPMVRYNMTQLLGQGLLAVEDEEHTKLRKIMSPAFGLSQITRLTQLFVDKSLELSEFWARQTADDNGWARIDVLSGLKAVTLDIIGLAGFNYNFHALDTEREPTELDGAFRQLFLQIQRRQVRPSTLLRARFPFLRAILRTPKRLVAARRTMDRIGMHLLQEAKAAARSESNEKDSWRRDILTLLVQSNMSKEIPDSQRLSDDVVVAQLPTFFVAGHETTSIATTWALYALALHPEVQTTLRAELLTMGTDSPSLDALNALPYLDKVVREVMRVHSPVVFTNRMAMRDDVLPLGIPYTDTRGIRHDSIVMSKGQMIYIPVAALNRDTRIWGPDAAEFKPDRWDAVPDTAGAIPGVWSHLFSFLGGPHNCIGWRFSLAEMKSLLYTLVRTFEFELAVRPEAIGTTRTAVQRPMLVDEPEKGAQLPMRVRRVETSNATAEVGEEGTGPDPEGIQARRTGSNTSGILRQRVD</sequence>
<dbReference type="CDD" id="cd11069">
    <property type="entry name" value="CYP_FUM15-like"/>
    <property type="match status" value="1"/>
</dbReference>
<feature type="binding site" description="axial binding residue" evidence="13">
    <location>
        <position position="487"/>
    </location>
    <ligand>
        <name>heme</name>
        <dbReference type="ChEBI" id="CHEBI:30413"/>
    </ligand>
    <ligandPart>
        <name>Fe</name>
        <dbReference type="ChEBI" id="CHEBI:18248"/>
    </ligandPart>
</feature>
<reference evidence="15" key="1">
    <citation type="submission" date="2020-05" db="EMBL/GenBank/DDBJ databases">
        <title>Mycena genomes resolve the evolution of fungal bioluminescence.</title>
        <authorList>
            <person name="Tsai I.J."/>
        </authorList>
    </citation>
    <scope>NUCLEOTIDE SEQUENCE</scope>
    <source>
        <strain evidence="15">CCC161011</strain>
    </source>
</reference>
<keyword evidence="5 13" id="KW-0349">Heme</keyword>
<evidence type="ECO:0000256" key="5">
    <source>
        <dbReference type="ARBA" id="ARBA00022617"/>
    </source>
</evidence>
<protein>
    <submittedName>
        <fullName evidence="15">Cytochrome P450</fullName>
    </submittedName>
</protein>
<keyword evidence="10 13" id="KW-0408">Iron</keyword>
<evidence type="ECO:0000256" key="13">
    <source>
        <dbReference type="PIRSR" id="PIRSR602403-1"/>
    </source>
</evidence>
<evidence type="ECO:0000256" key="8">
    <source>
        <dbReference type="ARBA" id="ARBA00022989"/>
    </source>
</evidence>
<dbReference type="OrthoDB" id="1470350at2759"/>
<evidence type="ECO:0000256" key="9">
    <source>
        <dbReference type="ARBA" id="ARBA00023002"/>
    </source>
</evidence>
<evidence type="ECO:0000313" key="16">
    <source>
        <dbReference type="Proteomes" id="UP000620124"/>
    </source>
</evidence>
<dbReference type="InterPro" id="IPR002403">
    <property type="entry name" value="Cyt_P450_E_grp-IV"/>
</dbReference>
<dbReference type="InterPro" id="IPR001128">
    <property type="entry name" value="Cyt_P450"/>
</dbReference>
<dbReference type="InterPro" id="IPR036396">
    <property type="entry name" value="Cyt_P450_sf"/>
</dbReference>
<dbReference type="Proteomes" id="UP000620124">
    <property type="component" value="Unassembled WGS sequence"/>
</dbReference>
<dbReference type="GO" id="GO:0004497">
    <property type="term" value="F:monooxygenase activity"/>
    <property type="evidence" value="ECO:0007669"/>
    <property type="project" value="UniProtKB-KW"/>
</dbReference>
<dbReference type="GO" id="GO:0020037">
    <property type="term" value="F:heme binding"/>
    <property type="evidence" value="ECO:0007669"/>
    <property type="project" value="InterPro"/>
</dbReference>
<evidence type="ECO:0000256" key="14">
    <source>
        <dbReference type="SAM" id="MobiDB-lite"/>
    </source>
</evidence>
<dbReference type="InterPro" id="IPR050121">
    <property type="entry name" value="Cytochrome_P450_monoxygenase"/>
</dbReference>
<dbReference type="PANTHER" id="PTHR24305">
    <property type="entry name" value="CYTOCHROME P450"/>
    <property type="match status" value="1"/>
</dbReference>
<keyword evidence="7 13" id="KW-0479">Metal-binding</keyword>
<evidence type="ECO:0000256" key="7">
    <source>
        <dbReference type="ARBA" id="ARBA00022723"/>
    </source>
</evidence>
<dbReference type="EMBL" id="JACAZI010000010">
    <property type="protein sequence ID" value="KAF7350101.1"/>
    <property type="molecule type" value="Genomic_DNA"/>
</dbReference>
<comment type="cofactor">
    <cofactor evidence="1 13">
        <name>heme</name>
        <dbReference type="ChEBI" id="CHEBI:30413"/>
    </cofactor>
</comment>
<dbReference type="Gene3D" id="1.10.630.10">
    <property type="entry name" value="Cytochrome P450"/>
    <property type="match status" value="1"/>
</dbReference>
<evidence type="ECO:0000256" key="11">
    <source>
        <dbReference type="ARBA" id="ARBA00023033"/>
    </source>
</evidence>
<accession>A0A8H6Y0T0</accession>
<dbReference type="AlphaFoldDB" id="A0A8H6Y0T0"/>
<dbReference type="PRINTS" id="PR00385">
    <property type="entry name" value="P450"/>
</dbReference>
<dbReference type="GO" id="GO:0016020">
    <property type="term" value="C:membrane"/>
    <property type="evidence" value="ECO:0007669"/>
    <property type="project" value="UniProtKB-SubCell"/>
</dbReference>
<keyword evidence="6" id="KW-0812">Transmembrane</keyword>
<comment type="caution">
    <text evidence="15">The sequence shown here is derived from an EMBL/GenBank/DDBJ whole genome shotgun (WGS) entry which is preliminary data.</text>
</comment>
<dbReference type="PANTHER" id="PTHR24305:SF166">
    <property type="entry name" value="CYTOCHROME P450 12A4, MITOCHONDRIAL-RELATED"/>
    <property type="match status" value="1"/>
</dbReference>
<dbReference type="SUPFAM" id="SSF48264">
    <property type="entry name" value="Cytochrome P450"/>
    <property type="match status" value="1"/>
</dbReference>
<evidence type="ECO:0000313" key="15">
    <source>
        <dbReference type="EMBL" id="KAF7350101.1"/>
    </source>
</evidence>
<evidence type="ECO:0000256" key="1">
    <source>
        <dbReference type="ARBA" id="ARBA00001971"/>
    </source>
</evidence>
<comment type="subcellular location">
    <subcellularLocation>
        <location evidence="2">Membrane</location>
    </subcellularLocation>
</comment>
<dbReference type="PRINTS" id="PR00465">
    <property type="entry name" value="EP450IV"/>
</dbReference>
<dbReference type="Pfam" id="PF00067">
    <property type="entry name" value="p450"/>
    <property type="match status" value="1"/>
</dbReference>
<keyword evidence="12" id="KW-0472">Membrane</keyword>
<keyword evidence="11" id="KW-0503">Monooxygenase</keyword>
<proteinExistence type="inferred from homology"/>
<gene>
    <name evidence="15" type="ORF">MVEN_01312200</name>
</gene>
<dbReference type="GO" id="GO:0016705">
    <property type="term" value="F:oxidoreductase activity, acting on paired donors, with incorporation or reduction of molecular oxygen"/>
    <property type="evidence" value="ECO:0007669"/>
    <property type="project" value="InterPro"/>
</dbReference>
<feature type="region of interest" description="Disordered" evidence="14">
    <location>
        <begin position="549"/>
        <end position="587"/>
    </location>
</feature>
<dbReference type="GO" id="GO:0005506">
    <property type="term" value="F:iron ion binding"/>
    <property type="evidence" value="ECO:0007669"/>
    <property type="project" value="InterPro"/>
</dbReference>
<evidence type="ECO:0000256" key="2">
    <source>
        <dbReference type="ARBA" id="ARBA00004370"/>
    </source>
</evidence>
<comment type="similarity">
    <text evidence="4">Belongs to the cytochrome P450 family.</text>
</comment>
<keyword evidence="9" id="KW-0560">Oxidoreductase</keyword>
<name>A0A8H6Y0T0_9AGAR</name>
<comment type="pathway">
    <text evidence="3">Secondary metabolite biosynthesis; terpenoid biosynthesis.</text>
</comment>
<evidence type="ECO:0000256" key="10">
    <source>
        <dbReference type="ARBA" id="ARBA00023004"/>
    </source>
</evidence>
<evidence type="ECO:0000256" key="6">
    <source>
        <dbReference type="ARBA" id="ARBA00022692"/>
    </source>
</evidence>
<keyword evidence="16" id="KW-1185">Reference proteome</keyword>
<keyword evidence="8" id="KW-1133">Transmembrane helix</keyword>
<evidence type="ECO:0000256" key="3">
    <source>
        <dbReference type="ARBA" id="ARBA00004721"/>
    </source>
</evidence>
<evidence type="ECO:0000256" key="4">
    <source>
        <dbReference type="ARBA" id="ARBA00010617"/>
    </source>
</evidence>